<dbReference type="RefSeq" id="WP_105982074.1">
    <property type="nucleotide sequence ID" value="NZ_MQUC01000003.1"/>
</dbReference>
<evidence type="ECO:0008006" key="4">
    <source>
        <dbReference type="Google" id="ProtNLM"/>
    </source>
</evidence>
<evidence type="ECO:0000313" key="2">
    <source>
        <dbReference type="EMBL" id="PRP66236.1"/>
    </source>
</evidence>
<keyword evidence="1" id="KW-0732">Signal</keyword>
<sequence>MKNALRFLYVALCSSFLFLSCSDPDNVVSQENETLEAGSGFYRYNYQDAGTSREMKVYYHIPMDVSPSTQILFVFHGGGRNARDYRNAMVSKSDRYSFIVIAPEFSTANFPGGDGYNLGNVFSDGDNPTPESLNPENEWAFSIIEPLFDDFKEKLDNTSSTYDVYGHSAGGQFAHRLLMFQPDLRMDQMVASASGWYTVPNNQVSFPYGFADSPLNSISISSLLSRKLTIQVGANDNDPNASSLRRNAEADAQGTNRKDRAEYFFEYAEDLAARNNVIFNWRFVIQPNADHDYILASQNAADLLYQ</sequence>
<dbReference type="Proteomes" id="UP000239532">
    <property type="component" value="Unassembled WGS sequence"/>
</dbReference>
<comment type="caution">
    <text evidence="2">The sequence shown here is derived from an EMBL/GenBank/DDBJ whole genome shotgun (WGS) entry which is preliminary data.</text>
</comment>
<accession>A0A2S9WSH0</accession>
<evidence type="ECO:0000313" key="3">
    <source>
        <dbReference type="Proteomes" id="UP000239532"/>
    </source>
</evidence>
<dbReference type="Gene3D" id="3.40.50.1820">
    <property type="entry name" value="alpha/beta hydrolase"/>
    <property type="match status" value="1"/>
</dbReference>
<dbReference type="SUPFAM" id="SSF53474">
    <property type="entry name" value="alpha/beta-Hydrolases"/>
    <property type="match status" value="1"/>
</dbReference>
<organism evidence="2 3">
    <name type="scientific">Nonlabens agnitus</name>
    <dbReference type="NCBI Taxonomy" id="870484"/>
    <lineage>
        <taxon>Bacteria</taxon>
        <taxon>Pseudomonadati</taxon>
        <taxon>Bacteroidota</taxon>
        <taxon>Flavobacteriia</taxon>
        <taxon>Flavobacteriales</taxon>
        <taxon>Flavobacteriaceae</taxon>
        <taxon>Nonlabens</taxon>
    </lineage>
</organism>
<dbReference type="InterPro" id="IPR029058">
    <property type="entry name" value="AB_hydrolase_fold"/>
</dbReference>
<feature type="signal peptide" evidence="1">
    <location>
        <begin position="1"/>
        <end position="19"/>
    </location>
</feature>
<dbReference type="EMBL" id="MQUC01000003">
    <property type="protein sequence ID" value="PRP66236.1"/>
    <property type="molecule type" value="Genomic_DNA"/>
</dbReference>
<proteinExistence type="predicted"/>
<keyword evidence="3" id="KW-1185">Reference proteome</keyword>
<evidence type="ECO:0000256" key="1">
    <source>
        <dbReference type="SAM" id="SignalP"/>
    </source>
</evidence>
<protein>
    <recommendedName>
        <fullName evidence="4">Alpha/beta hydrolase</fullName>
    </recommendedName>
</protein>
<feature type="chain" id="PRO_5015666188" description="Alpha/beta hydrolase" evidence="1">
    <location>
        <begin position="20"/>
        <end position="306"/>
    </location>
</feature>
<dbReference type="PROSITE" id="PS51257">
    <property type="entry name" value="PROKAR_LIPOPROTEIN"/>
    <property type="match status" value="1"/>
</dbReference>
<reference evidence="2 3" key="1">
    <citation type="submission" date="2016-11" db="EMBL/GenBank/DDBJ databases">
        <title>Trade-off between light-utilization and light-protection in marine flavobacteria.</title>
        <authorList>
            <person name="Kumagai Y."/>
        </authorList>
    </citation>
    <scope>NUCLEOTIDE SEQUENCE [LARGE SCALE GENOMIC DNA]</scope>
    <source>
        <strain evidence="2 3">JCM 17109</strain>
    </source>
</reference>
<dbReference type="OrthoDB" id="1094867at2"/>
<gene>
    <name evidence="2" type="ORF">BST86_03585</name>
</gene>
<name>A0A2S9WSH0_9FLAO</name>
<dbReference type="AlphaFoldDB" id="A0A2S9WSH0"/>